<dbReference type="GO" id="GO:0005912">
    <property type="term" value="C:adherens junction"/>
    <property type="evidence" value="ECO:0007669"/>
    <property type="project" value="TreeGrafter"/>
</dbReference>
<proteinExistence type="inferred from homology"/>
<evidence type="ECO:0000256" key="1">
    <source>
        <dbReference type="ARBA" id="ARBA00009611"/>
    </source>
</evidence>
<dbReference type="EMBL" id="VTPC01000954">
    <property type="protein sequence ID" value="KAF2903713.1"/>
    <property type="molecule type" value="Genomic_DNA"/>
</dbReference>
<dbReference type="SUPFAM" id="SSF57716">
    <property type="entry name" value="Glucocorticoid receptor-like (DNA-binding domain)"/>
    <property type="match status" value="3"/>
</dbReference>
<accession>A0A8K0DCP0</accession>
<dbReference type="Gene3D" id="2.10.110.10">
    <property type="entry name" value="Cysteine Rich Protein"/>
    <property type="match status" value="3"/>
</dbReference>
<dbReference type="GO" id="GO:0001666">
    <property type="term" value="P:response to hypoxia"/>
    <property type="evidence" value="ECO:0007669"/>
    <property type="project" value="TreeGrafter"/>
</dbReference>
<evidence type="ECO:0000256" key="6">
    <source>
        <dbReference type="PROSITE-ProRule" id="PRU00125"/>
    </source>
</evidence>
<evidence type="ECO:0000313" key="9">
    <source>
        <dbReference type="EMBL" id="KAF2903713.1"/>
    </source>
</evidence>
<dbReference type="GO" id="GO:0035331">
    <property type="term" value="P:negative regulation of hippo signaling"/>
    <property type="evidence" value="ECO:0007669"/>
    <property type="project" value="TreeGrafter"/>
</dbReference>
<feature type="domain" description="LIM zinc-binding" evidence="8">
    <location>
        <begin position="460"/>
        <end position="520"/>
    </location>
</feature>
<feature type="region of interest" description="Disordered" evidence="7">
    <location>
        <begin position="303"/>
        <end position="371"/>
    </location>
</feature>
<dbReference type="InterPro" id="IPR047247">
    <property type="entry name" value="Ajuba-like_LIM2"/>
</dbReference>
<dbReference type="FunFam" id="2.10.110.10:FF:000037">
    <property type="entry name" value="LIM domain-containing protein 1"/>
    <property type="match status" value="1"/>
</dbReference>
<organism evidence="9 10">
    <name type="scientific">Ignelater luminosus</name>
    <name type="common">Cucubano</name>
    <name type="synonym">Pyrophorus luminosus</name>
    <dbReference type="NCBI Taxonomy" id="2038154"/>
    <lineage>
        <taxon>Eukaryota</taxon>
        <taxon>Metazoa</taxon>
        <taxon>Ecdysozoa</taxon>
        <taxon>Arthropoda</taxon>
        <taxon>Hexapoda</taxon>
        <taxon>Insecta</taxon>
        <taxon>Pterygota</taxon>
        <taxon>Neoptera</taxon>
        <taxon>Endopterygota</taxon>
        <taxon>Coleoptera</taxon>
        <taxon>Polyphaga</taxon>
        <taxon>Elateriformia</taxon>
        <taxon>Elateroidea</taxon>
        <taxon>Elateridae</taxon>
        <taxon>Agrypninae</taxon>
        <taxon>Pyrophorini</taxon>
        <taxon>Ignelater</taxon>
    </lineage>
</organism>
<feature type="domain" description="LIM zinc-binding" evidence="8">
    <location>
        <begin position="523"/>
        <end position="589"/>
    </location>
</feature>
<dbReference type="OrthoDB" id="25414at2759"/>
<dbReference type="PANTHER" id="PTHR24219">
    <property type="entry name" value="LIM DOMAIN-CONTAINING PROTEIN JUB"/>
    <property type="match status" value="1"/>
</dbReference>
<dbReference type="InterPro" id="IPR047245">
    <property type="entry name" value="Ajuba-like_LIM1"/>
</dbReference>
<name>A0A8K0DCP0_IGNLU</name>
<keyword evidence="5 6" id="KW-0440">LIM domain</keyword>
<evidence type="ECO:0000256" key="3">
    <source>
        <dbReference type="ARBA" id="ARBA00022737"/>
    </source>
</evidence>
<evidence type="ECO:0000256" key="5">
    <source>
        <dbReference type="ARBA" id="ARBA00023038"/>
    </source>
</evidence>
<dbReference type="GO" id="GO:0046872">
    <property type="term" value="F:metal ion binding"/>
    <property type="evidence" value="ECO:0007669"/>
    <property type="project" value="UniProtKB-KW"/>
</dbReference>
<reference evidence="9" key="1">
    <citation type="submission" date="2019-08" db="EMBL/GenBank/DDBJ databases">
        <title>The genome of the North American firefly Photinus pyralis.</title>
        <authorList>
            <consortium name="Photinus pyralis genome working group"/>
            <person name="Fallon T.R."/>
            <person name="Sander Lower S.E."/>
            <person name="Weng J.-K."/>
        </authorList>
    </citation>
    <scope>NUCLEOTIDE SEQUENCE</scope>
    <source>
        <strain evidence="9">TRF0915ILg1</strain>
        <tissue evidence="9">Whole body</tissue>
    </source>
</reference>
<dbReference type="FunFam" id="2.10.110.10:FF:000036">
    <property type="entry name" value="LIM domain-containing protein 1"/>
    <property type="match status" value="1"/>
</dbReference>
<comment type="similarity">
    <text evidence="1">Belongs to the zyxin/ajuba family.</text>
</comment>
<dbReference type="GO" id="GO:0007010">
    <property type="term" value="P:cytoskeleton organization"/>
    <property type="evidence" value="ECO:0007669"/>
    <property type="project" value="TreeGrafter"/>
</dbReference>
<dbReference type="Proteomes" id="UP000801492">
    <property type="component" value="Unassembled WGS sequence"/>
</dbReference>
<dbReference type="PANTHER" id="PTHR24219:SF4">
    <property type="entry name" value="LIM DOMAIN-CONTAINING PROTEIN JUB"/>
    <property type="match status" value="1"/>
</dbReference>
<dbReference type="GO" id="GO:0005667">
    <property type="term" value="C:transcription regulator complex"/>
    <property type="evidence" value="ECO:0007669"/>
    <property type="project" value="TreeGrafter"/>
</dbReference>
<dbReference type="CDD" id="cd09438">
    <property type="entry name" value="LIM3_Ajuba_like"/>
    <property type="match status" value="1"/>
</dbReference>
<dbReference type="InterPro" id="IPR047172">
    <property type="entry name" value="Ajuba-like"/>
</dbReference>
<dbReference type="AlphaFoldDB" id="A0A8K0DCP0"/>
<comment type="caution">
    <text evidence="9">The sequence shown here is derived from an EMBL/GenBank/DDBJ whole genome shotgun (WGS) entry which is preliminary data.</text>
</comment>
<dbReference type="GO" id="GO:0003714">
    <property type="term" value="F:transcription corepressor activity"/>
    <property type="evidence" value="ECO:0007669"/>
    <property type="project" value="TreeGrafter"/>
</dbReference>
<dbReference type="Pfam" id="PF00412">
    <property type="entry name" value="LIM"/>
    <property type="match status" value="3"/>
</dbReference>
<protein>
    <recommendedName>
        <fullName evidence="8">LIM zinc-binding domain-containing protein</fullName>
    </recommendedName>
</protein>
<dbReference type="InterPro" id="IPR001781">
    <property type="entry name" value="Znf_LIM"/>
</dbReference>
<dbReference type="CDD" id="cd09355">
    <property type="entry name" value="LIM2_Ajuba_like"/>
    <property type="match status" value="1"/>
</dbReference>
<feature type="domain" description="LIM zinc-binding" evidence="8">
    <location>
        <begin position="395"/>
        <end position="456"/>
    </location>
</feature>
<sequence length="605" mass="67238">MDQTYIQKLQNMAITDENEQESRYGRIIGKNDSTLPTYHQKQRSMGAIESIAAEGSLPSGQVPTSDYKMYERNNIIASSKYATPKQVETLGTQKEVEENDVYVQCAKPQISTSPSHSYGGSVQYPTSPRGGTNYASPVYENINYYTTSKSSGPPYYHQTGASNHSDGIYHKAQPQVPTGNKHFTSENEILPVYENIQGISHKSGNAIPGPQVAAGQAPPPYPTSYQNYPPSYQPIYSVMNSPKVPLIAGTKVVQQVFHNSSSRNLTQQQLDEINASDYVCMTGSISQQFQTSSAKNYERAPATGIAGMPTSPQREVKKVPEKVEIRTQPPPSPTPSTASTTSSGKLKFSGKNLLPYSVTPPRPRGPTEAEKKIEEMTRQIEEEMEKHEEEGEYFGICHTCGEKVTGAGQACQAMGNLYHTNCFICCSCGRALRGKAFYNVHGRVYCEEDYLYSGFQQTAEKCAICGHLIMEMILQAMGKSYHPGCFRCCMCNECLDGVPFTVDVDNKIYCVNDYHRMFAPKCALCGKGITPVEGTEETVRVVSMDKDFHVDCYMCEECGMQLTDEPDKRCYPLNGRLMCRSCHIQRLQHTPRQMHPVSATYQYTG</sequence>
<dbReference type="CDD" id="cd09352">
    <property type="entry name" value="LIM1_Ajuba_like"/>
    <property type="match status" value="1"/>
</dbReference>
<evidence type="ECO:0000256" key="7">
    <source>
        <dbReference type="SAM" id="MobiDB-lite"/>
    </source>
</evidence>
<evidence type="ECO:0000259" key="8">
    <source>
        <dbReference type="PROSITE" id="PS50023"/>
    </source>
</evidence>
<dbReference type="GO" id="GO:0005634">
    <property type="term" value="C:nucleus"/>
    <property type="evidence" value="ECO:0007669"/>
    <property type="project" value="TreeGrafter"/>
</dbReference>
<evidence type="ECO:0000256" key="2">
    <source>
        <dbReference type="ARBA" id="ARBA00022723"/>
    </source>
</evidence>
<keyword evidence="4 6" id="KW-0862">Zinc</keyword>
<keyword evidence="3" id="KW-0677">Repeat</keyword>
<dbReference type="GO" id="GO:0000932">
    <property type="term" value="C:P-body"/>
    <property type="evidence" value="ECO:0007669"/>
    <property type="project" value="TreeGrafter"/>
</dbReference>
<evidence type="ECO:0000313" key="10">
    <source>
        <dbReference type="Proteomes" id="UP000801492"/>
    </source>
</evidence>
<keyword evidence="2 6" id="KW-0479">Metal-binding</keyword>
<gene>
    <name evidence="9" type="ORF">ILUMI_02470</name>
</gene>
<dbReference type="PROSITE" id="PS50023">
    <property type="entry name" value="LIM_DOMAIN_2"/>
    <property type="match status" value="3"/>
</dbReference>
<dbReference type="FunFam" id="2.10.110.10:FF:000028">
    <property type="entry name" value="LIM domain-containing protein 1"/>
    <property type="match status" value="1"/>
</dbReference>
<keyword evidence="10" id="KW-1185">Reference proteome</keyword>
<dbReference type="InterPro" id="IPR047248">
    <property type="entry name" value="Ajuba-like_LIM3"/>
</dbReference>
<evidence type="ECO:0000256" key="4">
    <source>
        <dbReference type="ARBA" id="ARBA00022833"/>
    </source>
</evidence>
<dbReference type="SMART" id="SM00132">
    <property type="entry name" value="LIM"/>
    <property type="match status" value="3"/>
</dbReference>
<feature type="compositionally biased region" description="Basic and acidic residues" evidence="7">
    <location>
        <begin position="314"/>
        <end position="325"/>
    </location>
</feature>